<dbReference type="EMBL" id="JARKIE010000101">
    <property type="protein sequence ID" value="KAJ7685938.1"/>
    <property type="molecule type" value="Genomic_DNA"/>
</dbReference>
<protein>
    <submittedName>
        <fullName evidence="1">Uncharacterized protein</fullName>
    </submittedName>
</protein>
<accession>A0AAD7GF08</accession>
<evidence type="ECO:0000313" key="1">
    <source>
        <dbReference type="EMBL" id="KAJ7685938.1"/>
    </source>
</evidence>
<organism evidence="1 2">
    <name type="scientific">Mycena rosella</name>
    <name type="common">Pink bonnet</name>
    <name type="synonym">Agaricus rosellus</name>
    <dbReference type="NCBI Taxonomy" id="1033263"/>
    <lineage>
        <taxon>Eukaryota</taxon>
        <taxon>Fungi</taxon>
        <taxon>Dikarya</taxon>
        <taxon>Basidiomycota</taxon>
        <taxon>Agaricomycotina</taxon>
        <taxon>Agaricomycetes</taxon>
        <taxon>Agaricomycetidae</taxon>
        <taxon>Agaricales</taxon>
        <taxon>Marasmiineae</taxon>
        <taxon>Mycenaceae</taxon>
        <taxon>Mycena</taxon>
    </lineage>
</organism>
<dbReference type="Proteomes" id="UP001221757">
    <property type="component" value="Unassembled WGS sequence"/>
</dbReference>
<gene>
    <name evidence="1" type="ORF">B0H17DRAFT_1204622</name>
</gene>
<sequence>MFHPATSVLELRVDATLPVFPHGCTVDLSHNDTLTPCCAAVGSAPSLVDGVYGCPYNAAFAPAANQSFGACALEHGAGSICAAGSQNNAGLRLRWNSVAGAVLLAGVVYALVA</sequence>
<dbReference type="AlphaFoldDB" id="A0AAD7GF08"/>
<evidence type="ECO:0000313" key="2">
    <source>
        <dbReference type="Proteomes" id="UP001221757"/>
    </source>
</evidence>
<proteinExistence type="predicted"/>
<comment type="caution">
    <text evidence="1">The sequence shown here is derived from an EMBL/GenBank/DDBJ whole genome shotgun (WGS) entry which is preliminary data.</text>
</comment>
<keyword evidence="2" id="KW-1185">Reference proteome</keyword>
<name>A0AAD7GF08_MYCRO</name>
<reference evidence="1" key="1">
    <citation type="submission" date="2023-03" db="EMBL/GenBank/DDBJ databases">
        <title>Massive genome expansion in bonnet fungi (Mycena s.s.) driven by repeated elements and novel gene families across ecological guilds.</title>
        <authorList>
            <consortium name="Lawrence Berkeley National Laboratory"/>
            <person name="Harder C.B."/>
            <person name="Miyauchi S."/>
            <person name="Viragh M."/>
            <person name="Kuo A."/>
            <person name="Thoen E."/>
            <person name="Andreopoulos B."/>
            <person name="Lu D."/>
            <person name="Skrede I."/>
            <person name="Drula E."/>
            <person name="Henrissat B."/>
            <person name="Morin E."/>
            <person name="Kohler A."/>
            <person name="Barry K."/>
            <person name="LaButti K."/>
            <person name="Morin E."/>
            <person name="Salamov A."/>
            <person name="Lipzen A."/>
            <person name="Mereny Z."/>
            <person name="Hegedus B."/>
            <person name="Baldrian P."/>
            <person name="Stursova M."/>
            <person name="Weitz H."/>
            <person name="Taylor A."/>
            <person name="Grigoriev I.V."/>
            <person name="Nagy L.G."/>
            <person name="Martin F."/>
            <person name="Kauserud H."/>
        </authorList>
    </citation>
    <scope>NUCLEOTIDE SEQUENCE</scope>
    <source>
        <strain evidence="1">CBHHK067</strain>
    </source>
</reference>